<name>A0ABD1SEF8_9LAMI</name>
<dbReference type="Pfam" id="PF00069">
    <property type="entry name" value="Pkinase"/>
    <property type="match status" value="1"/>
</dbReference>
<proteinExistence type="inferred from homology"/>
<dbReference type="AlphaFoldDB" id="A0ABD1SEF8"/>
<keyword evidence="4" id="KW-0723">Serine/threonine-protein kinase</keyword>
<dbReference type="FunFam" id="1.10.510.10:FF:000032">
    <property type="entry name" value="Serine/threonine-protein kinase PBS1"/>
    <property type="match status" value="1"/>
</dbReference>
<evidence type="ECO:0000256" key="8">
    <source>
        <dbReference type="ARBA" id="ARBA00022840"/>
    </source>
</evidence>
<dbReference type="GO" id="GO:0005524">
    <property type="term" value="F:ATP binding"/>
    <property type="evidence" value="ECO:0007669"/>
    <property type="project" value="UniProtKB-KW"/>
</dbReference>
<feature type="region of interest" description="Disordered" evidence="11">
    <location>
        <begin position="321"/>
        <end position="354"/>
    </location>
</feature>
<dbReference type="PANTHER" id="PTHR47985">
    <property type="entry name" value="OS07G0668900 PROTEIN"/>
    <property type="match status" value="1"/>
</dbReference>
<evidence type="ECO:0000256" key="7">
    <source>
        <dbReference type="ARBA" id="ARBA00022777"/>
    </source>
</evidence>
<protein>
    <submittedName>
        <fullName evidence="13">Serine/threonine-protein kinase PBS1</fullName>
    </submittedName>
</protein>
<evidence type="ECO:0000256" key="9">
    <source>
        <dbReference type="ARBA" id="ARBA00023136"/>
    </source>
</evidence>
<keyword evidence="10" id="KW-0449">Lipoprotein</keyword>
<comment type="similarity">
    <text evidence="2">Belongs to the protein kinase superfamily. Ser/Thr protein kinase family.</text>
</comment>
<dbReference type="Gene3D" id="1.10.510.10">
    <property type="entry name" value="Transferase(Phosphotransferase) domain 1"/>
    <property type="match status" value="1"/>
</dbReference>
<keyword evidence="9" id="KW-0472">Membrane</keyword>
<evidence type="ECO:0000256" key="11">
    <source>
        <dbReference type="SAM" id="MobiDB-lite"/>
    </source>
</evidence>
<evidence type="ECO:0000313" key="14">
    <source>
        <dbReference type="Proteomes" id="UP001604336"/>
    </source>
</evidence>
<dbReference type="Gene3D" id="3.30.200.20">
    <property type="entry name" value="Phosphorylase Kinase, domain 1"/>
    <property type="match status" value="1"/>
</dbReference>
<feature type="domain" description="Protein kinase" evidence="12">
    <location>
        <begin position="39"/>
        <end position="316"/>
    </location>
</feature>
<evidence type="ECO:0000256" key="6">
    <source>
        <dbReference type="ARBA" id="ARBA00022741"/>
    </source>
</evidence>
<keyword evidence="14" id="KW-1185">Reference proteome</keyword>
<dbReference type="GO" id="GO:0005886">
    <property type="term" value="C:plasma membrane"/>
    <property type="evidence" value="ECO:0007669"/>
    <property type="project" value="UniProtKB-SubCell"/>
</dbReference>
<comment type="caution">
    <text evidence="13">The sequence shown here is derived from an EMBL/GenBank/DDBJ whole genome shotgun (WGS) entry which is preliminary data.</text>
</comment>
<evidence type="ECO:0000313" key="13">
    <source>
        <dbReference type="EMBL" id="KAL2499120.1"/>
    </source>
</evidence>
<dbReference type="GO" id="GO:0090404">
    <property type="term" value="C:pollen tube tip"/>
    <property type="evidence" value="ECO:0007669"/>
    <property type="project" value="UniProtKB-ARBA"/>
</dbReference>
<evidence type="ECO:0000256" key="10">
    <source>
        <dbReference type="ARBA" id="ARBA00023288"/>
    </source>
</evidence>
<dbReference type="GO" id="GO:0010183">
    <property type="term" value="P:pollen tube guidance"/>
    <property type="evidence" value="ECO:0007669"/>
    <property type="project" value="UniProtKB-ARBA"/>
</dbReference>
<keyword evidence="5" id="KW-0808">Transferase</keyword>
<sequence>MSTEPASVQDSSVSGDADQPTSTAMTFSFRELATATNNFRQESIIGEGGFGPVYKGKIESTGQIVAVKQLNHNGLQGDKEFYVEVLMLSLLHHPNLVNFVGYCAEGDQRILVYEFLPLGSLEYHLHDLTPDMQPLDWNTRMKIAAGVANGLSYLHHKVDPPVIYRDMKSSNILMDEGFRPQLSDFGLAKFGPNEDKTHVSTMVMGTYGYCAPEYAATGKLTLKSDVFSFGIVLLEIMTGRRAYDLTRERGKHTLLNWARPMLNDRKNFVQLADPQLKGQFPKPVFSKVIDVAITCLREDARSRPTMIEVVNALDYLKSRQYDPHAAPSKDQGQRNKSNANVSEFEDNSQGSSSR</sequence>
<comment type="subcellular location">
    <subcellularLocation>
        <location evidence="1">Cell membrane</location>
        <topology evidence="1">Lipid-anchor</topology>
    </subcellularLocation>
</comment>
<evidence type="ECO:0000259" key="12">
    <source>
        <dbReference type="PROSITE" id="PS50011"/>
    </source>
</evidence>
<evidence type="ECO:0000256" key="4">
    <source>
        <dbReference type="ARBA" id="ARBA00022527"/>
    </source>
</evidence>
<dbReference type="CDD" id="cd14066">
    <property type="entry name" value="STKc_IRAK"/>
    <property type="match status" value="1"/>
</dbReference>
<dbReference type="InterPro" id="IPR000719">
    <property type="entry name" value="Prot_kinase_dom"/>
</dbReference>
<dbReference type="PROSITE" id="PS50011">
    <property type="entry name" value="PROTEIN_KINASE_DOM"/>
    <property type="match status" value="1"/>
</dbReference>
<dbReference type="Proteomes" id="UP001604336">
    <property type="component" value="Unassembled WGS sequence"/>
</dbReference>
<evidence type="ECO:0000256" key="5">
    <source>
        <dbReference type="ARBA" id="ARBA00022679"/>
    </source>
</evidence>
<dbReference type="SUPFAM" id="SSF56112">
    <property type="entry name" value="Protein kinase-like (PK-like)"/>
    <property type="match status" value="1"/>
</dbReference>
<evidence type="ECO:0000256" key="1">
    <source>
        <dbReference type="ARBA" id="ARBA00004193"/>
    </source>
</evidence>
<dbReference type="InterPro" id="IPR008271">
    <property type="entry name" value="Ser/Thr_kinase_AS"/>
</dbReference>
<dbReference type="InterPro" id="IPR011009">
    <property type="entry name" value="Kinase-like_dom_sf"/>
</dbReference>
<reference evidence="14" key="1">
    <citation type="submission" date="2024-07" db="EMBL/GenBank/DDBJ databases">
        <title>Two chromosome-level genome assemblies of Korean endemic species Abeliophyllum distichum and Forsythia ovata (Oleaceae).</title>
        <authorList>
            <person name="Jang H."/>
        </authorList>
    </citation>
    <scope>NUCLEOTIDE SEQUENCE [LARGE SCALE GENOMIC DNA]</scope>
</reference>
<dbReference type="SMART" id="SM00220">
    <property type="entry name" value="S_TKc"/>
    <property type="match status" value="1"/>
</dbReference>
<keyword evidence="6" id="KW-0547">Nucleotide-binding</keyword>
<keyword evidence="7 13" id="KW-0418">Kinase</keyword>
<dbReference type="FunFam" id="3.30.200.20:FF:000266">
    <property type="entry name" value="probable serine/threonine-protein kinase RLCKVII"/>
    <property type="match status" value="1"/>
</dbReference>
<evidence type="ECO:0000256" key="3">
    <source>
        <dbReference type="ARBA" id="ARBA00022475"/>
    </source>
</evidence>
<dbReference type="PANTHER" id="PTHR47985:SF81">
    <property type="entry name" value="SERINE_THREONINE-PROTEIN KINASE CDL1-LIKE"/>
    <property type="match status" value="1"/>
</dbReference>
<dbReference type="PIRSF" id="PIRSF000654">
    <property type="entry name" value="Integrin-linked_kinase"/>
    <property type="match status" value="1"/>
</dbReference>
<dbReference type="PROSITE" id="PS00108">
    <property type="entry name" value="PROTEIN_KINASE_ST"/>
    <property type="match status" value="1"/>
</dbReference>
<feature type="region of interest" description="Disordered" evidence="11">
    <location>
        <begin position="1"/>
        <end position="21"/>
    </location>
</feature>
<accession>A0ABD1SEF8</accession>
<keyword evidence="8" id="KW-0067">ATP-binding</keyword>
<keyword evidence="3" id="KW-1003">Cell membrane</keyword>
<evidence type="ECO:0000256" key="2">
    <source>
        <dbReference type="ARBA" id="ARBA00008684"/>
    </source>
</evidence>
<dbReference type="EMBL" id="JBFOLK010000007">
    <property type="protein sequence ID" value="KAL2499120.1"/>
    <property type="molecule type" value="Genomic_DNA"/>
</dbReference>
<dbReference type="GO" id="GO:0004674">
    <property type="term" value="F:protein serine/threonine kinase activity"/>
    <property type="evidence" value="ECO:0007669"/>
    <property type="project" value="UniProtKB-KW"/>
</dbReference>
<gene>
    <name evidence="13" type="ORF">Adt_24670</name>
</gene>
<organism evidence="13 14">
    <name type="scientific">Abeliophyllum distichum</name>
    <dbReference type="NCBI Taxonomy" id="126358"/>
    <lineage>
        <taxon>Eukaryota</taxon>
        <taxon>Viridiplantae</taxon>
        <taxon>Streptophyta</taxon>
        <taxon>Embryophyta</taxon>
        <taxon>Tracheophyta</taxon>
        <taxon>Spermatophyta</taxon>
        <taxon>Magnoliopsida</taxon>
        <taxon>eudicotyledons</taxon>
        <taxon>Gunneridae</taxon>
        <taxon>Pentapetalae</taxon>
        <taxon>asterids</taxon>
        <taxon>lamiids</taxon>
        <taxon>Lamiales</taxon>
        <taxon>Oleaceae</taxon>
        <taxon>Forsythieae</taxon>
        <taxon>Abeliophyllum</taxon>
    </lineage>
</organism>
<feature type="compositionally biased region" description="Polar residues" evidence="11">
    <location>
        <begin position="334"/>
        <end position="354"/>
    </location>
</feature>